<feature type="region of interest" description="Disordered" evidence="1">
    <location>
        <begin position="711"/>
        <end position="756"/>
    </location>
</feature>
<dbReference type="GeneID" id="78297479"/>
<dbReference type="Proteomes" id="UP000245959">
    <property type="component" value="Unassembled WGS sequence"/>
</dbReference>
<reference evidence="2 3" key="1">
    <citation type="submission" date="2018-04" db="EMBL/GenBank/DDBJ databases">
        <title>Genomic Encyclopedia of Type Strains, Phase IV (KMG-IV): sequencing the most valuable type-strain genomes for metagenomic binning, comparative biology and taxonomic classification.</title>
        <authorList>
            <person name="Goeker M."/>
        </authorList>
    </citation>
    <scope>NUCLEOTIDE SEQUENCE [LARGE SCALE GENOMIC DNA]</scope>
    <source>
        <strain evidence="2 3">DSM 14823</strain>
    </source>
</reference>
<organism evidence="2 3">
    <name type="scientific">Victivallis vadensis</name>
    <dbReference type="NCBI Taxonomy" id="172901"/>
    <lineage>
        <taxon>Bacteria</taxon>
        <taxon>Pseudomonadati</taxon>
        <taxon>Lentisphaerota</taxon>
        <taxon>Lentisphaeria</taxon>
        <taxon>Victivallales</taxon>
        <taxon>Victivallaceae</taxon>
        <taxon>Victivallis</taxon>
    </lineage>
</organism>
<dbReference type="AlphaFoldDB" id="A0A2U1AI55"/>
<comment type="caution">
    <text evidence="2">The sequence shown here is derived from an EMBL/GenBank/DDBJ whole genome shotgun (WGS) entry which is preliminary data.</text>
</comment>
<feature type="compositionally biased region" description="Basic and acidic residues" evidence="1">
    <location>
        <begin position="729"/>
        <end position="739"/>
    </location>
</feature>
<accession>A0A2U1AI55</accession>
<evidence type="ECO:0000313" key="2">
    <source>
        <dbReference type="EMBL" id="PVY36087.1"/>
    </source>
</evidence>
<sequence>MKKGKKIQNKRHGVALLFALGILSLLLILGLAFVSNALLARKVAFNNSTRSQAKMLAQSAINRVAISLMLYQYQAEHQTDLSKQFWPTEFTAIYSYDKVKTLNSDSGETTNDQLTGDNSKLNYLNNDLDYKGSNSKAVWTYFYDSGDKSDTDRKIIGRVAYQVLPSTSSSRINLKSVLGGFVANSGRVPWNDRIGKEIDELYIDKTTILQGWSTINDGTYIPQTYDELYGPYDGNFDFNDTTETGKKHRAWIERWFTEGTDPSVKEAYIYYKRNGDDTTYFHRFPLISWKPFEAENYTPDDWYDRFKSSISDTTITPNAPSAIDALTHDSRPFNETDTRTPFNSGLPFLRRIADDEGTFATTGINGLSGLENRRRQIAANFNDYCDADYIPTSNISAKDWLTKEPDYTGNEKTPYIYEIGFSSQISHDSGTAGIAVNKTDRSFKFDLEITPAVKLINIYDGISDDLSNFDFYHTLRGIELKGKITKVAYNNFTYRTEAGNPATNNTVSTPMEIDLATYGKVEFSKKWEKNETANDITEVNSSQSISFSAADFTDGYAFKTGTGAFFKTSYTSVTDDAGTPTPVIPELTLAMVKEKYPSAVELVSSESDIEIKEVELTDFSIQNGRMVLMADYKHLGGATTERIGLDYVKPQLTKKLEQTGASITFDDTKNSYKFLFGGMRGQDPRQNLNEDDWSVSDPSIKGFDEATNKWADVMDVETSGTPDSYKGTVNRETEADPRGKSPNADQETVDDPANGHLSTAYIRNAPMKSPWEIGVIHRGAAWETINLKHAGSPNASSSDITPMDMEPNHNAWTKSGTSYQAGDGGILEQIKMTTGIRALGKVDLNMLPQHYSGYTANDDDIAKALFLNLSLGQSISNFADVTSGNRIDTVSDNPLKTKPIKEDPFVLRTEFINWEDAGNTLKTGFGKLGYNNGASSPSFTTDASQEEVIGKTINLMTAGGSLPNTIKVLIVAQTIRDLGDSAGIPITRIDKDGIGQTRPAKNGQFDYEEVGSDPEDNIYYDEITGEVKMIVTIDRNPETGKMMVRKIDYID</sequence>
<dbReference type="RefSeq" id="WP_133245265.1">
    <property type="nucleotide sequence ID" value="NZ_CABMMC010000119.1"/>
</dbReference>
<dbReference type="EMBL" id="QEKH01000036">
    <property type="protein sequence ID" value="PVY36087.1"/>
    <property type="molecule type" value="Genomic_DNA"/>
</dbReference>
<protein>
    <submittedName>
        <fullName evidence="2">Uncharacterized protein</fullName>
    </submittedName>
</protein>
<keyword evidence="3" id="KW-1185">Reference proteome</keyword>
<feature type="region of interest" description="Disordered" evidence="1">
    <location>
        <begin position="681"/>
        <end position="700"/>
    </location>
</feature>
<dbReference type="OrthoDB" id="10009962at2"/>
<proteinExistence type="predicted"/>
<evidence type="ECO:0000256" key="1">
    <source>
        <dbReference type="SAM" id="MobiDB-lite"/>
    </source>
</evidence>
<evidence type="ECO:0000313" key="3">
    <source>
        <dbReference type="Proteomes" id="UP000245959"/>
    </source>
</evidence>
<gene>
    <name evidence="2" type="ORF">C8D82_1362</name>
</gene>
<name>A0A2U1AI55_9BACT</name>